<feature type="transmembrane region" description="Helical" evidence="1">
    <location>
        <begin position="48"/>
        <end position="66"/>
    </location>
</feature>
<keyword evidence="1" id="KW-0472">Membrane</keyword>
<keyword evidence="1" id="KW-1133">Transmembrane helix</keyword>
<dbReference type="AlphaFoldDB" id="A0A1I6HCD2"/>
<evidence type="ECO:0000256" key="1">
    <source>
        <dbReference type="SAM" id="Phobius"/>
    </source>
</evidence>
<keyword evidence="3" id="KW-1185">Reference proteome</keyword>
<dbReference type="EMBL" id="FOYQ01000002">
    <property type="protein sequence ID" value="SFR52165.1"/>
    <property type="molecule type" value="Genomic_DNA"/>
</dbReference>
<name>A0A1I6HCD2_9FLAO</name>
<gene>
    <name evidence="2" type="ORF">SAMN04490243_2560</name>
</gene>
<proteinExistence type="predicted"/>
<evidence type="ECO:0000313" key="3">
    <source>
        <dbReference type="Proteomes" id="UP000199534"/>
    </source>
</evidence>
<organism evidence="2 3">
    <name type="scientific">Robiginitalea myxolifaciens</name>
    <dbReference type="NCBI Taxonomy" id="400055"/>
    <lineage>
        <taxon>Bacteria</taxon>
        <taxon>Pseudomonadati</taxon>
        <taxon>Bacteroidota</taxon>
        <taxon>Flavobacteriia</taxon>
        <taxon>Flavobacteriales</taxon>
        <taxon>Flavobacteriaceae</taxon>
        <taxon>Robiginitalea</taxon>
    </lineage>
</organism>
<evidence type="ECO:0000313" key="2">
    <source>
        <dbReference type="EMBL" id="SFR52165.1"/>
    </source>
</evidence>
<dbReference type="STRING" id="400055.SAMN04490243_2560"/>
<reference evidence="2 3" key="1">
    <citation type="submission" date="2016-10" db="EMBL/GenBank/DDBJ databases">
        <authorList>
            <person name="de Groot N.N."/>
        </authorList>
    </citation>
    <scope>NUCLEOTIDE SEQUENCE [LARGE SCALE GENOMIC DNA]</scope>
    <source>
        <strain evidence="2 3">DSM 21019</strain>
    </source>
</reference>
<keyword evidence="1" id="KW-0812">Transmembrane</keyword>
<protein>
    <submittedName>
        <fullName evidence="2">Uncharacterized protein</fullName>
    </submittedName>
</protein>
<dbReference type="Proteomes" id="UP000199534">
    <property type="component" value="Unassembled WGS sequence"/>
</dbReference>
<sequence length="144" mass="17036">MKITSITNQMSETKIAYTRKFLRVILLQGLVWFLFFVANLFFTEQKDWIAYAWLALSLWYFGNYWYCTTQKYLVLTENYIRTNGLFGRRIAWDEVVRIKYFAGDLILKTTGGKDLIINTQIIDPGSLDLLKEKLQRFEPKPLTV</sequence>
<accession>A0A1I6HCD2</accession>
<feature type="transmembrane region" description="Helical" evidence="1">
    <location>
        <begin position="21"/>
        <end position="42"/>
    </location>
</feature>